<evidence type="ECO:0000256" key="2">
    <source>
        <dbReference type="ARBA" id="ARBA00022441"/>
    </source>
</evidence>
<dbReference type="Gene3D" id="2.120.10.80">
    <property type="entry name" value="Kelch-type beta propeller"/>
    <property type="match status" value="2"/>
</dbReference>
<dbReference type="Pfam" id="PF00431">
    <property type="entry name" value="CUB"/>
    <property type="match status" value="1"/>
</dbReference>
<keyword evidence="10" id="KW-0325">Glycoprotein</keyword>
<dbReference type="PANTHER" id="PTHR46376:SF2">
    <property type="entry name" value="DISTRACTED, ISOFORM B"/>
    <property type="match status" value="1"/>
</dbReference>
<dbReference type="Pfam" id="PF23106">
    <property type="entry name" value="EGF_Teneurin"/>
    <property type="match status" value="1"/>
</dbReference>
<evidence type="ECO:0000259" key="17">
    <source>
        <dbReference type="PROSITE" id="PS50026"/>
    </source>
</evidence>
<dbReference type="SUPFAM" id="SSF49854">
    <property type="entry name" value="Spermadhesin, CUB domain"/>
    <property type="match status" value="1"/>
</dbReference>
<dbReference type="SMART" id="SM00423">
    <property type="entry name" value="PSI"/>
    <property type="match status" value="4"/>
</dbReference>
<evidence type="ECO:0000256" key="13">
    <source>
        <dbReference type="PROSITE-ProRule" id="PRU00460"/>
    </source>
</evidence>
<dbReference type="EMBL" id="CAXLJM020000015">
    <property type="protein sequence ID" value="CAL8082129.1"/>
    <property type="molecule type" value="Genomic_DNA"/>
</dbReference>
<keyword evidence="20" id="KW-1185">Reference proteome</keyword>
<name>A0ABP1PY34_9HEXA</name>
<dbReference type="Pfam" id="PF01437">
    <property type="entry name" value="PSI"/>
    <property type="match status" value="1"/>
</dbReference>
<evidence type="ECO:0000256" key="14">
    <source>
        <dbReference type="SAM" id="MobiDB-lite"/>
    </source>
</evidence>
<keyword evidence="5" id="KW-0732">Signal</keyword>
<dbReference type="SMART" id="SM00181">
    <property type="entry name" value="EGF"/>
    <property type="match status" value="5"/>
</dbReference>
<comment type="subcellular location">
    <subcellularLocation>
        <location evidence="1">Membrane</location>
        <topology evidence="1">Single-pass membrane protein</topology>
    </subcellularLocation>
</comment>
<dbReference type="InterPro" id="IPR000859">
    <property type="entry name" value="CUB_dom"/>
</dbReference>
<dbReference type="InterPro" id="IPR002049">
    <property type="entry name" value="LE_dom"/>
</dbReference>
<feature type="domain" description="CUB" evidence="16">
    <location>
        <begin position="114"/>
        <end position="235"/>
    </location>
</feature>
<reference evidence="19 20" key="1">
    <citation type="submission" date="2024-08" db="EMBL/GenBank/DDBJ databases">
        <authorList>
            <person name="Cucini C."/>
            <person name="Frati F."/>
        </authorList>
    </citation>
    <scope>NUCLEOTIDE SEQUENCE [LARGE SCALE GENOMIC DNA]</scope>
</reference>
<dbReference type="InterPro" id="IPR056732">
    <property type="entry name" value="GBD_ATRN"/>
</dbReference>
<dbReference type="CDD" id="cd00041">
    <property type="entry name" value="CUB"/>
    <property type="match status" value="1"/>
</dbReference>
<dbReference type="InterPro" id="IPR056737">
    <property type="entry name" value="Beta-prop_ATRN-MKLN-like"/>
</dbReference>
<dbReference type="SMART" id="SM00180">
    <property type="entry name" value="EGF_Lam"/>
    <property type="match status" value="2"/>
</dbReference>
<feature type="domain" description="EGF-like" evidence="17">
    <location>
        <begin position="269"/>
        <end position="305"/>
    </location>
</feature>
<evidence type="ECO:0000256" key="15">
    <source>
        <dbReference type="SAM" id="Phobius"/>
    </source>
</evidence>
<feature type="disulfide bond" evidence="12">
    <location>
        <begin position="295"/>
        <end position="304"/>
    </location>
</feature>
<accession>A0ABP1PY34</accession>
<comment type="caution">
    <text evidence="12">Lacks conserved residue(s) required for the propagation of feature annotation.</text>
</comment>
<dbReference type="Pfam" id="PF24972">
    <property type="entry name" value="GBD_ATRN"/>
    <property type="match status" value="1"/>
</dbReference>
<evidence type="ECO:0000256" key="4">
    <source>
        <dbReference type="ARBA" id="ARBA00022692"/>
    </source>
</evidence>
<dbReference type="CDD" id="cd00055">
    <property type="entry name" value="EGF_Lam"/>
    <property type="match status" value="2"/>
</dbReference>
<evidence type="ECO:0000313" key="19">
    <source>
        <dbReference type="EMBL" id="CAL8082129.1"/>
    </source>
</evidence>
<dbReference type="InterPro" id="IPR056863">
    <property type="entry name" value="LMN_ATRN_NET-like_EGF"/>
</dbReference>
<dbReference type="InterPro" id="IPR015915">
    <property type="entry name" value="Kelch-typ_b-propeller"/>
</dbReference>
<dbReference type="Gene3D" id="2.10.25.10">
    <property type="entry name" value="Laminin"/>
    <property type="match status" value="2"/>
</dbReference>
<evidence type="ECO:0000259" key="18">
    <source>
        <dbReference type="PROSITE" id="PS50027"/>
    </source>
</evidence>
<dbReference type="PROSITE" id="PS01186">
    <property type="entry name" value="EGF_2"/>
    <property type="match status" value="1"/>
</dbReference>
<evidence type="ECO:0000313" key="20">
    <source>
        <dbReference type="Proteomes" id="UP001642540"/>
    </source>
</evidence>
<evidence type="ECO:0000256" key="7">
    <source>
        <dbReference type="ARBA" id="ARBA00022989"/>
    </source>
</evidence>
<keyword evidence="7 15" id="KW-1133">Transmembrane helix</keyword>
<gene>
    <name evidence="19" type="ORF">ODALV1_LOCUS5126</name>
</gene>
<dbReference type="SUPFAM" id="SSF117281">
    <property type="entry name" value="Kelch motif"/>
    <property type="match status" value="1"/>
</dbReference>
<evidence type="ECO:0000256" key="8">
    <source>
        <dbReference type="ARBA" id="ARBA00023136"/>
    </source>
</evidence>
<dbReference type="InterPro" id="IPR000742">
    <property type="entry name" value="EGF"/>
</dbReference>
<dbReference type="Pfam" id="PF24973">
    <property type="entry name" value="EGF_LMN_ATRN"/>
    <property type="match status" value="1"/>
</dbReference>
<dbReference type="InterPro" id="IPR016201">
    <property type="entry name" value="PSI"/>
</dbReference>
<sequence length="1300" mass="144465">MIGLQKFLFLFISKYRRKLGLVLASCVRNLYRIGKSRLAFISVLYYIFWLGLILRFDEVNSLECGVISTSANDSNSSATNASVSEFVSNCVNGDCVNGACVCRKGWYGPSCQYCYGKVRVQGSRGWISEGPGNYTNNMKCSWLIESPSNESTSPSPIIIHIEEFATECGWDHLYIYDGDNAHAPLLGVFSGLLVQKNYSVLRLPEVVAKSGFAFLHFYTDVVYNLTGFNITYRTNSCPSLRSDLTCSGNGVCIGGICTCDANYKGDACEIQKCPNNCTNDTNQGTCNMEHHKCDCINGYRGNDCSQIERRGFWEVVTPISEVPLGSASHCSVLVNDYLWVFGGSRLNLEPKESMLQRYDFTENTWEIIRPKGESSPPALYGHSCVVFENKVYLYGGVYDGKFGNRDISKSLWVFDISSKTWTEASVKPSQCKKRMCGPLHLSGHSAVVINEKGGKNRHNKMVVISGHSPRYGYVNVIQEYHFGSGNWNVIPTKGYPVGGSYGHSSSWDPVTQKIYVYGGYRIDYDSVHMSDKLFTYDPLYRTWKMMEASPGGRFLHTSVIYKGLMYIFGGCAHNDTTYSMGSKCFTEEVLIYDVKCDLWSSMIPSVPIPADIARYGLSSVVYNESVYLYGGFNGLIQNDLIRYRPPACGSFLDQKDCQSSVSVGTKCAWNKTKKSCDEYVGVVKEKEKQKELDKEKAVSFPVDSCQNGKFDGKMKCAQFMSCSSCIHNKFGCVWCGGQCQHSECLDPRHKASDSEQCPSECSALLHTCPLCVSEVNCIWGKKCSKGEIAVRNTTDRVSDVEQVTCDQSCADYTSCSNCTSNRCIWCNNLNTCVDKNAYVISFPFGQCMSWTEDTKMCYNKDPHSIAASVCDEVATCDTCLSLPSCGWCDDGSRTGLGRCMDGSSRGPLVVDSSSVNVNWTLCPSKEWHFTDCPDCQCNGHSTCDENNKCLKCDGNTQGNQCKRCSSGFYGNALNGGQCKTCECNGQADTCHTETGKCFCTTKGVTGEDCGRCDTQSNYAGDPINGSCFYDLQIDYQFTFNLSKEGDRHYTRINFRNSPTKPDIDADFQITCSILAKMNISSSSGGSPEKILHKGINCTTFRLRFAKNDYNFGGPDNTTIYVYVYDFQPPLWIQISFSQSPKLDLLHFFITFSTCFLLLLLIAAILWKVKQKYDMYRRRQRLFVEMEQMASRPFAQVYVEMGRGPGISRLPATRKRRKQWPSPIALEPCQGNRAAVLSLLVTLPNGGQPFAPAGQSGISLGSAIVALGNPRKVSFEPITKTDGKNSKLRKSLPSHSLSTCI</sequence>
<keyword evidence="2" id="KW-0880">Kelch repeat</keyword>
<dbReference type="InterPro" id="IPR002165">
    <property type="entry name" value="Plexin_repeat"/>
</dbReference>
<dbReference type="Gene3D" id="2.60.120.290">
    <property type="entry name" value="Spermadhesin, CUB domain"/>
    <property type="match status" value="1"/>
</dbReference>
<dbReference type="Proteomes" id="UP001642540">
    <property type="component" value="Unassembled WGS sequence"/>
</dbReference>
<evidence type="ECO:0000256" key="12">
    <source>
        <dbReference type="PROSITE-ProRule" id="PRU00076"/>
    </source>
</evidence>
<dbReference type="PROSITE" id="PS00022">
    <property type="entry name" value="EGF_1"/>
    <property type="match status" value="1"/>
</dbReference>
<evidence type="ECO:0008006" key="21">
    <source>
        <dbReference type="Google" id="ProtNLM"/>
    </source>
</evidence>
<dbReference type="PROSITE" id="PS01248">
    <property type="entry name" value="EGF_LAM_1"/>
    <property type="match status" value="1"/>
</dbReference>
<evidence type="ECO:0000256" key="11">
    <source>
        <dbReference type="ARBA" id="ARBA00023292"/>
    </source>
</evidence>
<feature type="domain" description="Laminin EGF-like" evidence="18">
    <location>
        <begin position="935"/>
        <end position="980"/>
    </location>
</feature>
<evidence type="ECO:0000256" key="6">
    <source>
        <dbReference type="ARBA" id="ARBA00022737"/>
    </source>
</evidence>
<dbReference type="PROSITE" id="PS50027">
    <property type="entry name" value="EGF_LAM_2"/>
    <property type="match status" value="1"/>
</dbReference>
<evidence type="ECO:0000256" key="10">
    <source>
        <dbReference type="ARBA" id="ARBA00023180"/>
    </source>
</evidence>
<feature type="region of interest" description="Disordered" evidence="14">
    <location>
        <begin position="1279"/>
        <end position="1300"/>
    </location>
</feature>
<dbReference type="SMART" id="SM00042">
    <property type="entry name" value="CUB"/>
    <property type="match status" value="1"/>
</dbReference>
<dbReference type="PROSITE" id="PS50026">
    <property type="entry name" value="EGF_3"/>
    <property type="match status" value="1"/>
</dbReference>
<keyword evidence="6" id="KW-0677">Repeat</keyword>
<keyword evidence="11 13" id="KW-0424">Laminin EGF-like domain</keyword>
<dbReference type="InterPro" id="IPR051568">
    <property type="entry name" value="LZTR1/Attractin"/>
</dbReference>
<dbReference type="SUPFAM" id="SSF57196">
    <property type="entry name" value="EGF/Laminin"/>
    <property type="match status" value="1"/>
</dbReference>
<evidence type="ECO:0000256" key="9">
    <source>
        <dbReference type="ARBA" id="ARBA00023157"/>
    </source>
</evidence>
<evidence type="ECO:0000256" key="5">
    <source>
        <dbReference type="ARBA" id="ARBA00022729"/>
    </source>
</evidence>
<organism evidence="19 20">
    <name type="scientific">Orchesella dallaii</name>
    <dbReference type="NCBI Taxonomy" id="48710"/>
    <lineage>
        <taxon>Eukaryota</taxon>
        <taxon>Metazoa</taxon>
        <taxon>Ecdysozoa</taxon>
        <taxon>Arthropoda</taxon>
        <taxon>Hexapoda</taxon>
        <taxon>Collembola</taxon>
        <taxon>Entomobryomorpha</taxon>
        <taxon>Entomobryoidea</taxon>
        <taxon>Orchesellidae</taxon>
        <taxon>Orchesellinae</taxon>
        <taxon>Orchesella</taxon>
    </lineage>
</organism>
<keyword evidence="9 12" id="KW-1015">Disulfide bond</keyword>
<dbReference type="Pfam" id="PF24981">
    <property type="entry name" value="Beta-prop_ATRN-LZTR1"/>
    <property type="match status" value="1"/>
</dbReference>
<dbReference type="InterPro" id="IPR035914">
    <property type="entry name" value="Sperma_CUB_dom_sf"/>
</dbReference>
<comment type="caution">
    <text evidence="19">The sequence shown here is derived from an EMBL/GenBank/DDBJ whole genome shotgun (WGS) entry which is preliminary data.</text>
</comment>
<keyword evidence="3 12" id="KW-0245">EGF-like domain</keyword>
<dbReference type="PANTHER" id="PTHR46376">
    <property type="entry name" value="LEUCINE-ZIPPER-LIKE TRANSCRIPTIONAL REGULATOR 1"/>
    <property type="match status" value="1"/>
</dbReference>
<feature type="disulfide bond" evidence="13">
    <location>
        <begin position="952"/>
        <end position="961"/>
    </location>
</feature>
<evidence type="ECO:0000256" key="1">
    <source>
        <dbReference type="ARBA" id="ARBA00004167"/>
    </source>
</evidence>
<proteinExistence type="predicted"/>
<feature type="transmembrane region" description="Helical" evidence="15">
    <location>
        <begin position="1144"/>
        <end position="1168"/>
    </location>
</feature>
<dbReference type="PROSITE" id="PS01180">
    <property type="entry name" value="CUB"/>
    <property type="match status" value="1"/>
</dbReference>
<protein>
    <recommendedName>
        <fullName evidence="21">Attractin</fullName>
    </recommendedName>
</protein>
<evidence type="ECO:0000256" key="3">
    <source>
        <dbReference type="ARBA" id="ARBA00022536"/>
    </source>
</evidence>
<evidence type="ECO:0000259" key="16">
    <source>
        <dbReference type="PROSITE" id="PS01180"/>
    </source>
</evidence>
<feature type="disulfide bond" evidence="13">
    <location>
        <begin position="964"/>
        <end position="978"/>
    </location>
</feature>
<keyword evidence="4 15" id="KW-0812">Transmembrane</keyword>
<keyword evidence="8 15" id="KW-0472">Membrane</keyword>